<comment type="subcellular location">
    <subcellularLocation>
        <location evidence="1">Cell outer membrane</location>
    </subcellularLocation>
</comment>
<dbReference type="SUPFAM" id="SSF48452">
    <property type="entry name" value="TPR-like"/>
    <property type="match status" value="1"/>
</dbReference>
<evidence type="ECO:0000313" key="9">
    <source>
        <dbReference type="Proteomes" id="UP000279089"/>
    </source>
</evidence>
<keyword evidence="3" id="KW-0732">Signal</keyword>
<organism evidence="8 9">
    <name type="scientific">Chitinophaga barathri</name>
    <dbReference type="NCBI Taxonomy" id="1647451"/>
    <lineage>
        <taxon>Bacteria</taxon>
        <taxon>Pseudomonadati</taxon>
        <taxon>Bacteroidota</taxon>
        <taxon>Chitinophagia</taxon>
        <taxon>Chitinophagales</taxon>
        <taxon>Chitinophagaceae</taxon>
        <taxon>Chitinophaga</taxon>
    </lineage>
</organism>
<keyword evidence="4" id="KW-0472">Membrane</keyword>
<accession>A0A3N4MCK6</accession>
<evidence type="ECO:0000256" key="3">
    <source>
        <dbReference type="ARBA" id="ARBA00022729"/>
    </source>
</evidence>
<dbReference type="Proteomes" id="UP000279089">
    <property type="component" value="Unassembled WGS sequence"/>
</dbReference>
<evidence type="ECO:0000259" key="7">
    <source>
        <dbReference type="Pfam" id="PF14322"/>
    </source>
</evidence>
<evidence type="ECO:0000256" key="1">
    <source>
        <dbReference type="ARBA" id="ARBA00004442"/>
    </source>
</evidence>
<evidence type="ECO:0000256" key="5">
    <source>
        <dbReference type="ARBA" id="ARBA00023237"/>
    </source>
</evidence>
<dbReference type="InterPro" id="IPR012944">
    <property type="entry name" value="SusD_RagB_dom"/>
</dbReference>
<evidence type="ECO:0000256" key="2">
    <source>
        <dbReference type="ARBA" id="ARBA00006275"/>
    </source>
</evidence>
<dbReference type="Pfam" id="PF14322">
    <property type="entry name" value="SusD-like_3"/>
    <property type="match status" value="1"/>
</dbReference>
<dbReference type="InterPro" id="IPR011990">
    <property type="entry name" value="TPR-like_helical_dom_sf"/>
</dbReference>
<feature type="domain" description="SusD-like N-terminal" evidence="7">
    <location>
        <begin position="17"/>
        <end position="217"/>
    </location>
</feature>
<sequence>MAFGAMLLMVMSSCDRYLDVSPDMRTDVDSPEKVGELLATAYPQANYIPFTETFSDNAGDKGSGLAPLTNSDPYHFLDIGDIYQDSPAYYWNASYAAIAAANHALEAIAAAGDNKAYLPYKGEAMVARAYAHFMLVNLFAQPYQAFSAASLPGIPYVTTVEKVVIGKYERHTVAYVYEQIEKDLSEGLPLIEDRIYTSPKYHFTKAAAHAFASRFYLFKREYDKALHHANAVFGNKRLTDRLRQVNSPAYRSQQYRELEAQYTRADNPANLLLVEVPTIWGRNYASYRYGFTTDILNEMFDKTNVTGGYWGYNIYGSELYYNIPKFREHFVRQSLNAETGIPYNIIPLFSTEEVLFNRAEANAMLGNYEQALTDLNDYASTRIIYSSGTPVYIPEIHEITRNKLLSFYNTYNVQQALINCILDFKRVNFLFEGQRWFDIIRHNIGVKHKTSEGRILVLGPNDPMRLFQIPQEAQGSGIELNPR</sequence>
<dbReference type="Pfam" id="PF07980">
    <property type="entry name" value="SusD_RagB"/>
    <property type="match status" value="1"/>
</dbReference>
<dbReference type="GO" id="GO:0009279">
    <property type="term" value="C:cell outer membrane"/>
    <property type="evidence" value="ECO:0007669"/>
    <property type="project" value="UniProtKB-SubCell"/>
</dbReference>
<dbReference type="InterPro" id="IPR033985">
    <property type="entry name" value="SusD-like_N"/>
</dbReference>
<dbReference type="AlphaFoldDB" id="A0A3N4MCK6"/>
<proteinExistence type="inferred from homology"/>
<keyword evidence="9" id="KW-1185">Reference proteome</keyword>
<dbReference type="EMBL" id="RMBX01000004">
    <property type="protein sequence ID" value="RPD41431.1"/>
    <property type="molecule type" value="Genomic_DNA"/>
</dbReference>
<keyword evidence="5" id="KW-0998">Cell outer membrane</keyword>
<evidence type="ECO:0000256" key="4">
    <source>
        <dbReference type="ARBA" id="ARBA00023136"/>
    </source>
</evidence>
<dbReference type="Gene3D" id="1.25.40.390">
    <property type="match status" value="1"/>
</dbReference>
<name>A0A3N4MCK6_9BACT</name>
<dbReference type="OrthoDB" id="1147023at2"/>
<comment type="similarity">
    <text evidence="2">Belongs to the SusD family.</text>
</comment>
<protein>
    <submittedName>
        <fullName evidence="8">RagB/SusD family nutrient uptake outer membrane protein</fullName>
    </submittedName>
</protein>
<feature type="domain" description="RagB/SusD" evidence="6">
    <location>
        <begin position="346"/>
        <end position="443"/>
    </location>
</feature>
<comment type="caution">
    <text evidence="8">The sequence shown here is derived from an EMBL/GenBank/DDBJ whole genome shotgun (WGS) entry which is preliminary data.</text>
</comment>
<evidence type="ECO:0000259" key="6">
    <source>
        <dbReference type="Pfam" id="PF07980"/>
    </source>
</evidence>
<reference evidence="9" key="1">
    <citation type="submission" date="2018-11" db="EMBL/GenBank/DDBJ databases">
        <title>Chitinophaga lutea sp.nov., isolate from arsenic contaminated soil.</title>
        <authorList>
            <person name="Zong Y."/>
        </authorList>
    </citation>
    <scope>NUCLEOTIDE SEQUENCE [LARGE SCALE GENOMIC DNA]</scope>
    <source>
        <strain evidence="9">YLT18</strain>
    </source>
</reference>
<gene>
    <name evidence="8" type="ORF">EG028_08920</name>
</gene>
<evidence type="ECO:0000313" key="8">
    <source>
        <dbReference type="EMBL" id="RPD41431.1"/>
    </source>
</evidence>